<protein>
    <submittedName>
        <fullName evidence="2">Uncharacterized protein</fullName>
    </submittedName>
</protein>
<proteinExistence type="predicted"/>
<feature type="compositionally biased region" description="Polar residues" evidence="1">
    <location>
        <begin position="307"/>
        <end position="322"/>
    </location>
</feature>
<comment type="caution">
    <text evidence="2">The sequence shown here is derived from an EMBL/GenBank/DDBJ whole genome shotgun (WGS) entry which is preliminary data.</text>
</comment>
<name>A0AA46BL50_9MICO</name>
<reference evidence="2 3" key="1">
    <citation type="submission" date="2018-06" db="EMBL/GenBank/DDBJ databases">
        <authorList>
            <consortium name="Pathogen Informatics"/>
            <person name="Doyle S."/>
        </authorList>
    </citation>
    <scope>NUCLEOTIDE SEQUENCE [LARGE SCALE GENOMIC DNA]</scope>
    <source>
        <strain evidence="2 3">NCTC7915</strain>
    </source>
</reference>
<evidence type="ECO:0000313" key="3">
    <source>
        <dbReference type="Proteomes" id="UP000254118"/>
    </source>
</evidence>
<dbReference type="Proteomes" id="UP000254118">
    <property type="component" value="Unassembled WGS sequence"/>
</dbReference>
<evidence type="ECO:0000313" key="2">
    <source>
        <dbReference type="EMBL" id="STD03127.1"/>
    </source>
</evidence>
<feature type="compositionally biased region" description="Low complexity" evidence="1">
    <location>
        <begin position="238"/>
        <end position="291"/>
    </location>
</feature>
<dbReference type="EMBL" id="UFYA01000001">
    <property type="protein sequence ID" value="STD03127.1"/>
    <property type="molecule type" value="Genomic_DNA"/>
</dbReference>
<feature type="region of interest" description="Disordered" evidence="1">
    <location>
        <begin position="175"/>
        <end position="322"/>
    </location>
</feature>
<gene>
    <name evidence="2" type="ORF">NCTC7915_00045</name>
</gene>
<evidence type="ECO:0000256" key="1">
    <source>
        <dbReference type="SAM" id="MobiDB-lite"/>
    </source>
</evidence>
<accession>A0AA46BL50</accession>
<organism evidence="2 3">
    <name type="scientific">Dermatophilus congolensis</name>
    <dbReference type="NCBI Taxonomy" id="1863"/>
    <lineage>
        <taxon>Bacteria</taxon>
        <taxon>Bacillati</taxon>
        <taxon>Actinomycetota</taxon>
        <taxon>Actinomycetes</taxon>
        <taxon>Micrococcales</taxon>
        <taxon>Dermatophilaceae</taxon>
        <taxon>Dermatophilus</taxon>
    </lineage>
</organism>
<dbReference type="RefSeq" id="WP_147279121.1">
    <property type="nucleotide sequence ID" value="NZ_UFYA01000001.1"/>
</dbReference>
<dbReference type="AlphaFoldDB" id="A0AA46BL50"/>
<sequence length="322" mass="31724">MIAGGESLDLEQVRADDEFLDRLANRECASDEGLEALLGAWTREIDEDADEMAGTPPAWCGERLLPKPRSLRATRVVAVAGAVVVTLSGGMAAVALNVPTQGSAGPLGVVRQAVRSMLPGSGDVAAVPDGSSPVISVPTAGSISISPMPGRPLLVVPSVGMPGVPGVTMGDPSALGSAIAPVQPSDEGVGPTSVPLVPTRPEDGSGSRPGVPSDSGKGKTGPTKEPAPTSSDRPDPKPTSSAPTATPSAPPKDSSSVTTPGGVVPSGTTSSHTQSSPATSTSVATPTSAVSEKSSGTGSASVAEPGKSSTDGKGTTSVEEAR</sequence>